<name>A0A3M7A8P5_HORWE</name>
<evidence type="ECO:0000256" key="4">
    <source>
        <dbReference type="PROSITE-ProRule" id="PRU01343"/>
    </source>
</evidence>
<feature type="domain" description="GRF-type" evidence="7">
    <location>
        <begin position="78"/>
        <end position="122"/>
    </location>
</feature>
<gene>
    <name evidence="8" type="ORF">D0867_01718</name>
</gene>
<feature type="region of interest" description="Disordered" evidence="6">
    <location>
        <begin position="127"/>
        <end position="302"/>
    </location>
</feature>
<keyword evidence="2 4" id="KW-0863">Zinc-finger</keyword>
<evidence type="ECO:0000256" key="3">
    <source>
        <dbReference type="ARBA" id="ARBA00022833"/>
    </source>
</evidence>
<reference evidence="8 9" key="1">
    <citation type="journal article" date="2018" name="BMC Genomics">
        <title>Genomic evidence for intraspecific hybridization in a clonal and extremely halotolerant yeast.</title>
        <authorList>
            <person name="Gostincar C."/>
            <person name="Stajich J.E."/>
            <person name="Zupancic J."/>
            <person name="Zalar P."/>
            <person name="Gunde-Cimerman N."/>
        </authorList>
    </citation>
    <scope>NUCLEOTIDE SEQUENCE [LARGE SCALE GENOMIC DNA]</scope>
    <source>
        <strain evidence="8 9">EXF-6669</strain>
    </source>
</reference>
<dbReference type="GO" id="GO:0008270">
    <property type="term" value="F:zinc ion binding"/>
    <property type="evidence" value="ECO:0007669"/>
    <property type="project" value="UniProtKB-KW"/>
</dbReference>
<evidence type="ECO:0000313" key="9">
    <source>
        <dbReference type="Proteomes" id="UP000271337"/>
    </source>
</evidence>
<keyword evidence="5" id="KW-0175">Coiled coil</keyword>
<dbReference type="AlphaFoldDB" id="A0A3M7A8P5"/>
<sequence length="439" mass="47728">MPLLGDSGRKLSAALGRRLRQSSKNAVGGPARVSTDRKMFRGRGRGRGRGTTSSRGGRGGGISAIRPKGLFADGIWQCNCTPRLPAEHFKVKKEGKDQGRWFYTCQQQQEKRCDFFLWDEDAKPREEAAVLSGRRTEPGAVDSGGQTQDGWNAGRAYGRNETVAASNVNVVSDIGESNRQGSAKPSSPPPPHSSPQDQEQRTGLKRGANSAGMDDEDDNAFSWSLTAQEEQDLAKVAARTAPETPNKAQKTGVYATPATSGKRKLPWEMPQQQQQQQQPATPSTVGTKGKTATDYFQSPSKRPVAFSPIGEELEPFLETPHIAPTPTTAQTPTSVRHNNALVNPADSASTLTAEALSALSAVRLPPDVLSNLRSILSKHDLKTQGVTRGRDISRLALKSKEAKIAELQKRIESLEADMELDRGVIRQLRWQIEHGQHGD</sequence>
<organism evidence="8 9">
    <name type="scientific">Hortaea werneckii</name>
    <name type="common">Black yeast</name>
    <name type="synonym">Cladosporium werneckii</name>
    <dbReference type="NCBI Taxonomy" id="91943"/>
    <lineage>
        <taxon>Eukaryota</taxon>
        <taxon>Fungi</taxon>
        <taxon>Dikarya</taxon>
        <taxon>Ascomycota</taxon>
        <taxon>Pezizomycotina</taxon>
        <taxon>Dothideomycetes</taxon>
        <taxon>Dothideomycetidae</taxon>
        <taxon>Mycosphaerellales</taxon>
        <taxon>Teratosphaeriaceae</taxon>
        <taxon>Hortaea</taxon>
    </lineage>
</organism>
<dbReference type="Proteomes" id="UP000271337">
    <property type="component" value="Unassembled WGS sequence"/>
</dbReference>
<dbReference type="OrthoDB" id="430051at2759"/>
<dbReference type="EMBL" id="QWIL01000105">
    <property type="protein sequence ID" value="RMY23936.1"/>
    <property type="molecule type" value="Genomic_DNA"/>
</dbReference>
<evidence type="ECO:0000256" key="1">
    <source>
        <dbReference type="ARBA" id="ARBA00022723"/>
    </source>
</evidence>
<evidence type="ECO:0000256" key="5">
    <source>
        <dbReference type="SAM" id="Coils"/>
    </source>
</evidence>
<evidence type="ECO:0000313" key="8">
    <source>
        <dbReference type="EMBL" id="RMY23936.1"/>
    </source>
</evidence>
<feature type="region of interest" description="Disordered" evidence="6">
    <location>
        <begin position="18"/>
        <end position="63"/>
    </location>
</feature>
<accession>A0A3M7A8P5</accession>
<evidence type="ECO:0000259" key="7">
    <source>
        <dbReference type="PROSITE" id="PS51999"/>
    </source>
</evidence>
<protein>
    <recommendedName>
        <fullName evidence="7">GRF-type domain-containing protein</fullName>
    </recommendedName>
</protein>
<feature type="compositionally biased region" description="Polar residues" evidence="6">
    <location>
        <begin position="163"/>
        <end position="184"/>
    </location>
</feature>
<keyword evidence="3" id="KW-0862">Zinc</keyword>
<proteinExistence type="predicted"/>
<keyword evidence="1" id="KW-0479">Metal-binding</keyword>
<evidence type="ECO:0000256" key="2">
    <source>
        <dbReference type="ARBA" id="ARBA00022771"/>
    </source>
</evidence>
<dbReference type="PROSITE" id="PS51999">
    <property type="entry name" value="ZF_GRF"/>
    <property type="match status" value="1"/>
</dbReference>
<comment type="caution">
    <text evidence="8">The sequence shown here is derived from an EMBL/GenBank/DDBJ whole genome shotgun (WGS) entry which is preliminary data.</text>
</comment>
<evidence type="ECO:0000256" key="6">
    <source>
        <dbReference type="SAM" id="MobiDB-lite"/>
    </source>
</evidence>
<dbReference type="Pfam" id="PF06839">
    <property type="entry name" value="Zn_ribbon_GRF"/>
    <property type="match status" value="1"/>
</dbReference>
<dbReference type="InterPro" id="IPR010666">
    <property type="entry name" value="Znf_GRF"/>
</dbReference>
<feature type="coiled-coil region" evidence="5">
    <location>
        <begin position="390"/>
        <end position="424"/>
    </location>
</feature>